<dbReference type="AlphaFoldDB" id="A0A0F9K0S2"/>
<dbReference type="InterPro" id="IPR034829">
    <property type="entry name" value="DnaD-like_sf"/>
</dbReference>
<evidence type="ECO:0000256" key="1">
    <source>
        <dbReference type="SAM" id="MobiDB-lite"/>
    </source>
</evidence>
<name>A0A0F9K0S2_9ZZZZ</name>
<feature type="domain" description="DnaB/C C-terminal" evidence="2">
    <location>
        <begin position="211"/>
        <end position="270"/>
    </location>
</feature>
<sequence>RYRGAGLMPRAKPWLKLWVDSLVGPKSLDLSLAETGAWWKLYGFAHYLGCSGRLTRENDRPYTLPAMMEALHITRRADMATFRRMLDKQLDLGLLRWEESTLVITTYDDEQSRAPSAQKEAVRDRVSRHRAAKKQANQHEPVTDSPLPDTSPQPQGHPGRAEIPHGDVTDVTALPSVSASVSSEEDGGSKGEGTTASIAEEAMVAELSRCYEDTIGLLSGTTRELFDEFLEEYHGPAAWISEAFKEGVKYNHRSWAYIRKILMNWQEEGRRGESHGQERAGATERDPLAGARDTGWDVQVVREHDGGEGGEEN</sequence>
<dbReference type="Gene3D" id="1.10.10.630">
    <property type="entry name" value="DnaD domain-like"/>
    <property type="match status" value="1"/>
</dbReference>
<comment type="caution">
    <text evidence="3">The sequence shown here is derived from an EMBL/GenBank/DDBJ whole genome shotgun (WGS) entry which is preliminary data.</text>
</comment>
<feature type="non-terminal residue" evidence="3">
    <location>
        <position position="1"/>
    </location>
</feature>
<feature type="region of interest" description="Disordered" evidence="1">
    <location>
        <begin position="109"/>
        <end position="167"/>
    </location>
</feature>
<dbReference type="InterPro" id="IPR006343">
    <property type="entry name" value="DnaB/C_C"/>
</dbReference>
<evidence type="ECO:0000259" key="2">
    <source>
        <dbReference type="Pfam" id="PF07261"/>
    </source>
</evidence>
<feature type="compositionally biased region" description="Basic and acidic residues" evidence="1">
    <location>
        <begin position="269"/>
        <end position="287"/>
    </location>
</feature>
<dbReference type="EMBL" id="LAZR01010198">
    <property type="protein sequence ID" value="KKM68271.1"/>
    <property type="molecule type" value="Genomic_DNA"/>
</dbReference>
<dbReference type="NCBIfam" id="TIGR01446">
    <property type="entry name" value="DnaD_dom"/>
    <property type="match status" value="1"/>
</dbReference>
<gene>
    <name evidence="3" type="ORF">LCGC14_1462500</name>
</gene>
<proteinExistence type="predicted"/>
<organism evidence="3">
    <name type="scientific">marine sediment metagenome</name>
    <dbReference type="NCBI Taxonomy" id="412755"/>
    <lineage>
        <taxon>unclassified sequences</taxon>
        <taxon>metagenomes</taxon>
        <taxon>ecological metagenomes</taxon>
    </lineage>
</organism>
<feature type="region of interest" description="Disordered" evidence="1">
    <location>
        <begin position="269"/>
        <end position="313"/>
    </location>
</feature>
<protein>
    <recommendedName>
        <fullName evidence="2">DnaB/C C-terminal domain-containing protein</fullName>
    </recommendedName>
</protein>
<accession>A0A0F9K0S2</accession>
<dbReference type="SUPFAM" id="SSF158499">
    <property type="entry name" value="DnaD domain-like"/>
    <property type="match status" value="1"/>
</dbReference>
<dbReference type="Pfam" id="PF07261">
    <property type="entry name" value="DnaB_2"/>
    <property type="match status" value="1"/>
</dbReference>
<reference evidence="3" key="1">
    <citation type="journal article" date="2015" name="Nature">
        <title>Complex archaea that bridge the gap between prokaryotes and eukaryotes.</title>
        <authorList>
            <person name="Spang A."/>
            <person name="Saw J.H."/>
            <person name="Jorgensen S.L."/>
            <person name="Zaremba-Niedzwiedzka K."/>
            <person name="Martijn J."/>
            <person name="Lind A.E."/>
            <person name="van Eijk R."/>
            <person name="Schleper C."/>
            <person name="Guy L."/>
            <person name="Ettema T.J."/>
        </authorList>
    </citation>
    <scope>NUCLEOTIDE SEQUENCE</scope>
</reference>
<evidence type="ECO:0000313" key="3">
    <source>
        <dbReference type="EMBL" id="KKM68271.1"/>
    </source>
</evidence>